<accession>A0A9W6Z030</accession>
<feature type="signal peptide" evidence="2">
    <location>
        <begin position="1"/>
        <end position="20"/>
    </location>
</feature>
<dbReference type="OrthoDB" id="623670at2759"/>
<protein>
    <submittedName>
        <fullName evidence="4">Unnamed protein product</fullName>
    </submittedName>
</protein>
<dbReference type="InterPro" id="IPR051477">
    <property type="entry name" value="Expansin_CellWall"/>
</dbReference>
<feature type="domain" description="RlpA-like protein double-psi beta-barrel" evidence="3">
    <location>
        <begin position="124"/>
        <end position="175"/>
    </location>
</feature>
<comment type="caution">
    <text evidence="4">The sequence shown here is derived from an EMBL/GenBank/DDBJ whole genome shotgun (WGS) entry which is preliminary data.</text>
</comment>
<evidence type="ECO:0000256" key="2">
    <source>
        <dbReference type="SAM" id="SignalP"/>
    </source>
</evidence>
<dbReference type="EMBL" id="BSXU01001829">
    <property type="protein sequence ID" value="GMG31472.1"/>
    <property type="molecule type" value="Genomic_DNA"/>
</dbReference>
<gene>
    <name evidence="4" type="ORF">Amon01_000398900</name>
</gene>
<dbReference type="SUPFAM" id="SSF50685">
    <property type="entry name" value="Barwin-like endoglucanases"/>
    <property type="match status" value="1"/>
</dbReference>
<dbReference type="CDD" id="cd22191">
    <property type="entry name" value="DPBB_RlpA_EXP_N-like"/>
    <property type="match status" value="1"/>
</dbReference>
<dbReference type="Gene3D" id="2.40.40.10">
    <property type="entry name" value="RlpA-like domain"/>
    <property type="match status" value="1"/>
</dbReference>
<evidence type="ECO:0000259" key="3">
    <source>
        <dbReference type="Pfam" id="PF03330"/>
    </source>
</evidence>
<dbReference type="InterPro" id="IPR009009">
    <property type="entry name" value="RlpA-like_DPBB"/>
</dbReference>
<dbReference type="Proteomes" id="UP001165063">
    <property type="component" value="Unassembled WGS sequence"/>
</dbReference>
<evidence type="ECO:0000313" key="4">
    <source>
        <dbReference type="EMBL" id="GMG31472.1"/>
    </source>
</evidence>
<dbReference type="InterPro" id="IPR036908">
    <property type="entry name" value="RlpA-like_sf"/>
</dbReference>
<proteinExistence type="predicted"/>
<dbReference type="PANTHER" id="PTHR31836">
    <property type="match status" value="1"/>
</dbReference>
<dbReference type="PANTHER" id="PTHR31836:SF28">
    <property type="entry name" value="SRCR DOMAIN-CONTAINING PROTEIN-RELATED"/>
    <property type="match status" value="1"/>
</dbReference>
<evidence type="ECO:0000313" key="5">
    <source>
        <dbReference type="Proteomes" id="UP001165063"/>
    </source>
</evidence>
<name>A0A9W6Z030_AMBMO</name>
<feature type="chain" id="PRO_5040768198" evidence="2">
    <location>
        <begin position="21"/>
        <end position="180"/>
    </location>
</feature>
<keyword evidence="1 2" id="KW-0732">Signal</keyword>
<dbReference type="Pfam" id="PF03330">
    <property type="entry name" value="DPBB_1"/>
    <property type="match status" value="1"/>
</dbReference>
<dbReference type="AlphaFoldDB" id="A0A9W6Z030"/>
<reference evidence="4" key="1">
    <citation type="submission" date="2023-04" db="EMBL/GenBank/DDBJ databases">
        <title>Ambrosiozyma monospora NBRC 1965.</title>
        <authorList>
            <person name="Ichikawa N."/>
            <person name="Sato H."/>
            <person name="Tonouchi N."/>
        </authorList>
    </citation>
    <scope>NUCLEOTIDE SEQUENCE</scope>
    <source>
        <strain evidence="4">NBRC 1965</strain>
    </source>
</reference>
<organism evidence="4 5">
    <name type="scientific">Ambrosiozyma monospora</name>
    <name type="common">Yeast</name>
    <name type="synonym">Endomycopsis monosporus</name>
    <dbReference type="NCBI Taxonomy" id="43982"/>
    <lineage>
        <taxon>Eukaryota</taxon>
        <taxon>Fungi</taxon>
        <taxon>Dikarya</taxon>
        <taxon>Ascomycota</taxon>
        <taxon>Saccharomycotina</taxon>
        <taxon>Pichiomycetes</taxon>
        <taxon>Pichiales</taxon>
        <taxon>Pichiaceae</taxon>
        <taxon>Ambrosiozyma</taxon>
    </lineage>
</organism>
<sequence length="180" mass="18591">MKFSVAVLVACCASTSYAAAVPYDLMDAQSEYFSNWSSDSDSSASDPTNNVSSSLPSTTSAAAAASSSDSSTATSTGSKHSGRGTYYSVGADNCGTSSSDSDYVCAISHSLYETAVNSEDISSYCGKKINVSYGGKSITVTVVDSCEACGDNDLDFSPTAFSALADQSLGELNIEWYWAS</sequence>
<keyword evidence="5" id="KW-1185">Reference proteome</keyword>
<evidence type="ECO:0000256" key="1">
    <source>
        <dbReference type="ARBA" id="ARBA00022729"/>
    </source>
</evidence>